<accession>A0A183MPW1</accession>
<proteinExistence type="predicted"/>
<name>A0A183MPW1_9TREM</name>
<reference evidence="1 2" key="1">
    <citation type="submission" date="2018-11" db="EMBL/GenBank/DDBJ databases">
        <authorList>
            <consortium name="Pathogen Informatics"/>
        </authorList>
    </citation>
    <scope>NUCLEOTIDE SEQUENCE [LARGE SCALE GENOMIC DNA]</scope>
    <source>
        <strain evidence="1 2">Zambia</strain>
    </source>
</reference>
<evidence type="ECO:0000313" key="1">
    <source>
        <dbReference type="EMBL" id="VDP26417.1"/>
    </source>
</evidence>
<dbReference type="Proteomes" id="UP000277204">
    <property type="component" value="Unassembled WGS sequence"/>
</dbReference>
<organism evidence="1 2">
    <name type="scientific">Schistosoma margrebowiei</name>
    <dbReference type="NCBI Taxonomy" id="48269"/>
    <lineage>
        <taxon>Eukaryota</taxon>
        <taxon>Metazoa</taxon>
        <taxon>Spiralia</taxon>
        <taxon>Lophotrochozoa</taxon>
        <taxon>Platyhelminthes</taxon>
        <taxon>Trematoda</taxon>
        <taxon>Digenea</taxon>
        <taxon>Strigeidida</taxon>
        <taxon>Schistosomatoidea</taxon>
        <taxon>Schistosomatidae</taxon>
        <taxon>Schistosoma</taxon>
    </lineage>
</organism>
<evidence type="ECO:0000313" key="2">
    <source>
        <dbReference type="Proteomes" id="UP000277204"/>
    </source>
</evidence>
<gene>
    <name evidence="1" type="ORF">SMRZ_LOCUS18086</name>
</gene>
<dbReference type="AlphaFoldDB" id="A0A183MPW1"/>
<sequence>MSLRLFNTITITTTTTTTNNNNNNNNDNNNNNNTAMMTHRFACYHVHIPVLFIYCITARVLQDDNGIGDDDDDGGGGGGDGQSANGMETVYCGG</sequence>
<keyword evidence="2" id="KW-1185">Reference proteome</keyword>
<protein>
    <submittedName>
        <fullName evidence="1">Uncharacterized protein</fullName>
    </submittedName>
</protein>
<dbReference type="EMBL" id="UZAI01017544">
    <property type="protein sequence ID" value="VDP26417.1"/>
    <property type="molecule type" value="Genomic_DNA"/>
</dbReference>